<dbReference type="EMBL" id="BSXV01000073">
    <property type="protein sequence ID" value="GME87309.1"/>
    <property type="molecule type" value="Genomic_DNA"/>
</dbReference>
<keyword evidence="2" id="KW-1185">Reference proteome</keyword>
<evidence type="ECO:0000313" key="2">
    <source>
        <dbReference type="Proteomes" id="UP001165101"/>
    </source>
</evidence>
<sequence length="147" mass="16420">MTTIVAKGSLLLAELLVTADPKSSLEDAKSILMQIMPMILQIQELESISKANLLLAKVLNSELYNTENISEIISNPHAKEKVNTILELLETSITGFKKMNNLKLMKEAFELEYSLAEITNHEGLGSHSKEALQQISKRINEESQYGF</sequence>
<comment type="caution">
    <text evidence="1">The sequence shown here is derived from an EMBL/GenBank/DDBJ whole genome shotgun (WGS) entry which is preliminary data.</text>
</comment>
<proteinExistence type="predicted"/>
<name>A0ACB5TF70_CANBO</name>
<gene>
    <name evidence="1" type="ORF">Cboi01_000030300</name>
</gene>
<dbReference type="Proteomes" id="UP001165101">
    <property type="component" value="Unassembled WGS sequence"/>
</dbReference>
<accession>A0ACB5TF70</accession>
<protein>
    <submittedName>
        <fullName evidence="1">Unnamed protein product</fullName>
    </submittedName>
</protein>
<reference evidence="1" key="1">
    <citation type="submission" date="2023-04" db="EMBL/GenBank/DDBJ databases">
        <title>Candida boidinii NBRC 1967.</title>
        <authorList>
            <person name="Ichikawa N."/>
            <person name="Sato H."/>
            <person name="Tonouchi N."/>
        </authorList>
    </citation>
    <scope>NUCLEOTIDE SEQUENCE</scope>
    <source>
        <strain evidence="1">NBRC 1967</strain>
    </source>
</reference>
<organism evidence="1 2">
    <name type="scientific">Candida boidinii</name>
    <name type="common">Yeast</name>
    <dbReference type="NCBI Taxonomy" id="5477"/>
    <lineage>
        <taxon>Eukaryota</taxon>
        <taxon>Fungi</taxon>
        <taxon>Dikarya</taxon>
        <taxon>Ascomycota</taxon>
        <taxon>Saccharomycotina</taxon>
        <taxon>Pichiomycetes</taxon>
        <taxon>Pichiales</taxon>
        <taxon>Pichiaceae</taxon>
        <taxon>Ogataea</taxon>
        <taxon>Ogataea/Candida clade</taxon>
    </lineage>
</organism>
<evidence type="ECO:0000313" key="1">
    <source>
        <dbReference type="EMBL" id="GME87309.1"/>
    </source>
</evidence>